<proteinExistence type="predicted"/>
<evidence type="ECO:0000313" key="1">
    <source>
        <dbReference type="EMBL" id="RRT78582.1"/>
    </source>
</evidence>
<sequence length="90" mass="9945">MEAPLAPRSHLSVIDCGCKVTADGTGRDNSKPTRPLSPPLVVAVAWLLPYPMFEGLTTVDFGRRDAITTETISRSEGQREKRCDRRFTVV</sequence>
<evidence type="ECO:0000313" key="2">
    <source>
        <dbReference type="Proteomes" id="UP000287651"/>
    </source>
</evidence>
<name>A0A427AQR1_ENSVE</name>
<protein>
    <submittedName>
        <fullName evidence="1">Uncharacterized protein</fullName>
    </submittedName>
</protein>
<dbReference type="Proteomes" id="UP000287651">
    <property type="component" value="Unassembled WGS sequence"/>
</dbReference>
<gene>
    <name evidence="1" type="ORF">B296_00023770</name>
</gene>
<dbReference type="AlphaFoldDB" id="A0A427AQR1"/>
<accession>A0A427AQR1</accession>
<reference evidence="1 2" key="1">
    <citation type="journal article" date="2014" name="Agronomy (Basel)">
        <title>A Draft Genome Sequence for Ensete ventricosum, the Drought-Tolerant Tree Against Hunger.</title>
        <authorList>
            <person name="Harrison J."/>
            <person name="Moore K.A."/>
            <person name="Paszkiewicz K."/>
            <person name="Jones T."/>
            <person name="Grant M."/>
            <person name="Ambacheew D."/>
            <person name="Muzemil S."/>
            <person name="Studholme D.J."/>
        </authorList>
    </citation>
    <scope>NUCLEOTIDE SEQUENCE [LARGE SCALE GENOMIC DNA]</scope>
</reference>
<comment type="caution">
    <text evidence="1">The sequence shown here is derived from an EMBL/GenBank/DDBJ whole genome shotgun (WGS) entry which is preliminary data.</text>
</comment>
<organism evidence="1 2">
    <name type="scientific">Ensete ventricosum</name>
    <name type="common">Abyssinian banana</name>
    <name type="synonym">Musa ensete</name>
    <dbReference type="NCBI Taxonomy" id="4639"/>
    <lineage>
        <taxon>Eukaryota</taxon>
        <taxon>Viridiplantae</taxon>
        <taxon>Streptophyta</taxon>
        <taxon>Embryophyta</taxon>
        <taxon>Tracheophyta</taxon>
        <taxon>Spermatophyta</taxon>
        <taxon>Magnoliopsida</taxon>
        <taxon>Liliopsida</taxon>
        <taxon>Zingiberales</taxon>
        <taxon>Musaceae</taxon>
        <taxon>Ensete</taxon>
    </lineage>
</organism>
<dbReference type="EMBL" id="AMZH03001638">
    <property type="protein sequence ID" value="RRT78582.1"/>
    <property type="molecule type" value="Genomic_DNA"/>
</dbReference>